<dbReference type="GO" id="GO:0009007">
    <property type="term" value="F:site-specific DNA-methyltransferase (adenine-specific) activity"/>
    <property type="evidence" value="ECO:0007669"/>
    <property type="project" value="UniProtKB-EC"/>
</dbReference>
<dbReference type="PRINTS" id="PR00508">
    <property type="entry name" value="S21N4MTFRASE"/>
</dbReference>
<dbReference type="PANTHER" id="PTHR13370">
    <property type="entry name" value="RNA METHYLASE-RELATED"/>
    <property type="match status" value="1"/>
</dbReference>
<dbReference type="EMBL" id="SSOA01000003">
    <property type="protein sequence ID" value="THF51023.1"/>
    <property type="molecule type" value="Genomic_DNA"/>
</dbReference>
<keyword evidence="6" id="KW-0238">DNA-binding</keyword>
<evidence type="ECO:0000256" key="7">
    <source>
        <dbReference type="ARBA" id="ARBA00047942"/>
    </source>
</evidence>
<sequence length="376" mass="41841">MASVFPIADLRRSNDPFAWMNSIIKGDCVSALEALPDHSVDVIFADPPYNLQLGGMLHRPDQSVVDAVDDEWDQFASFDAYDAFTRAWLLACRRVLKPNGTIWVIGSYHNIFRVGATLQDLNFWILNDIVWRKTNPMPNFKGRRFQNAHETMIWASRDSKAKSYTFNYDALKASNDDVQMRSDWLFPICSGGERLKGEDGKKIHPTQKPEALLARIILASSKAGDVILDPFFGSGTTGAVAKRLGRNFVGIEREQDYIDAASARIDAVEPLGKIELTVMTGKKAEPRVAFNTLLDSGLLKPGQVLSCDKRKHSAIVRADGTLVSGTEAGSIHRVGARVRGLDACNGWTFWHYEDQGKLKPIDDLRSIIRADMAKLS</sequence>
<dbReference type="PANTHER" id="PTHR13370:SF3">
    <property type="entry name" value="TRNA (GUANINE(10)-N2)-METHYLTRANSFERASE HOMOLOG"/>
    <property type="match status" value="1"/>
</dbReference>
<dbReference type="InterPro" id="IPR001091">
    <property type="entry name" value="RM_Methyltransferase"/>
</dbReference>
<evidence type="ECO:0000313" key="12">
    <source>
        <dbReference type="Proteomes" id="UP000310754"/>
    </source>
</evidence>
<protein>
    <recommendedName>
        <fullName evidence="8">Methyltransferase</fullName>
        <ecNumber evidence="8">2.1.1.-</ecNumber>
    </recommendedName>
</protein>
<dbReference type="GO" id="GO:0032259">
    <property type="term" value="P:methylation"/>
    <property type="evidence" value="ECO:0007669"/>
    <property type="project" value="UniProtKB-KW"/>
</dbReference>
<dbReference type="EC" id="2.1.1.-" evidence="8"/>
<gene>
    <name evidence="11" type="ORF">E6C51_09405</name>
</gene>
<dbReference type="SUPFAM" id="SSF53335">
    <property type="entry name" value="S-adenosyl-L-methionine-dependent methyltransferases"/>
    <property type="match status" value="1"/>
</dbReference>
<dbReference type="GO" id="GO:0003677">
    <property type="term" value="F:DNA binding"/>
    <property type="evidence" value="ECO:0007669"/>
    <property type="project" value="UniProtKB-KW"/>
</dbReference>
<keyword evidence="2 11" id="KW-0489">Methyltransferase</keyword>
<evidence type="ECO:0000256" key="1">
    <source>
        <dbReference type="ARBA" id="ARBA00006594"/>
    </source>
</evidence>
<evidence type="ECO:0000256" key="8">
    <source>
        <dbReference type="RuleBase" id="RU362026"/>
    </source>
</evidence>
<dbReference type="InterPro" id="IPR029063">
    <property type="entry name" value="SAM-dependent_MTases_sf"/>
</dbReference>
<dbReference type="GO" id="GO:0005737">
    <property type="term" value="C:cytoplasm"/>
    <property type="evidence" value="ECO:0007669"/>
    <property type="project" value="TreeGrafter"/>
</dbReference>
<evidence type="ECO:0000256" key="4">
    <source>
        <dbReference type="ARBA" id="ARBA00022691"/>
    </source>
</evidence>
<evidence type="ECO:0000313" key="11">
    <source>
        <dbReference type="EMBL" id="THF51023.1"/>
    </source>
</evidence>
<dbReference type="Pfam" id="PF01555">
    <property type="entry name" value="N6_N4_Mtase"/>
    <property type="match status" value="1"/>
</dbReference>
<feature type="domain" description="DNA methylase N-4/N-6" evidence="9">
    <location>
        <begin position="40"/>
        <end position="261"/>
    </location>
</feature>
<evidence type="ECO:0000256" key="2">
    <source>
        <dbReference type="ARBA" id="ARBA00022603"/>
    </source>
</evidence>
<keyword evidence="4" id="KW-0949">S-adenosyl-L-methionine</keyword>
<evidence type="ECO:0000256" key="6">
    <source>
        <dbReference type="ARBA" id="ARBA00023125"/>
    </source>
</evidence>
<keyword evidence="5" id="KW-0235">DNA replication</keyword>
<evidence type="ECO:0000256" key="3">
    <source>
        <dbReference type="ARBA" id="ARBA00022679"/>
    </source>
</evidence>
<dbReference type="AlphaFoldDB" id="A0A4S3ZYJ9"/>
<keyword evidence="3 11" id="KW-0808">Transferase</keyword>
<evidence type="ECO:0000259" key="10">
    <source>
        <dbReference type="Pfam" id="PF18755"/>
    </source>
</evidence>
<dbReference type="GO" id="GO:0006260">
    <property type="term" value="P:DNA replication"/>
    <property type="evidence" value="ECO:0007669"/>
    <property type="project" value="UniProtKB-KW"/>
</dbReference>
<feature type="domain" description="RAMA" evidence="10">
    <location>
        <begin position="279"/>
        <end position="371"/>
    </location>
</feature>
<proteinExistence type="inferred from homology"/>
<comment type="catalytic activity">
    <reaction evidence="7">
        <text>a 2'-deoxyadenosine in DNA + S-adenosyl-L-methionine = an N(6)-methyl-2'-deoxyadenosine in DNA + S-adenosyl-L-homocysteine + H(+)</text>
        <dbReference type="Rhea" id="RHEA:15197"/>
        <dbReference type="Rhea" id="RHEA-COMP:12418"/>
        <dbReference type="Rhea" id="RHEA-COMP:12419"/>
        <dbReference type="ChEBI" id="CHEBI:15378"/>
        <dbReference type="ChEBI" id="CHEBI:57856"/>
        <dbReference type="ChEBI" id="CHEBI:59789"/>
        <dbReference type="ChEBI" id="CHEBI:90615"/>
        <dbReference type="ChEBI" id="CHEBI:90616"/>
        <dbReference type="EC" id="2.1.1.72"/>
    </reaction>
</comment>
<dbReference type="RefSeq" id="WP_330999763.1">
    <property type="nucleotide sequence ID" value="NZ_SSOA01000003.1"/>
</dbReference>
<dbReference type="Pfam" id="PF18755">
    <property type="entry name" value="RAMA"/>
    <property type="match status" value="1"/>
</dbReference>
<dbReference type="InterPro" id="IPR040843">
    <property type="entry name" value="RAMA"/>
</dbReference>
<dbReference type="InterPro" id="IPR002052">
    <property type="entry name" value="DNA_methylase_N6_adenine_CS"/>
</dbReference>
<name>A0A4S3ZYJ9_9HYPH</name>
<dbReference type="GO" id="GO:0008170">
    <property type="term" value="F:N-methyltransferase activity"/>
    <property type="evidence" value="ECO:0007669"/>
    <property type="project" value="InterPro"/>
</dbReference>
<dbReference type="InterPro" id="IPR002941">
    <property type="entry name" value="DNA_methylase_N4/N6"/>
</dbReference>
<evidence type="ECO:0000259" key="9">
    <source>
        <dbReference type="Pfam" id="PF01555"/>
    </source>
</evidence>
<dbReference type="Gene3D" id="3.40.50.150">
    <property type="entry name" value="Vaccinia Virus protein VP39"/>
    <property type="match status" value="1"/>
</dbReference>
<comment type="caution">
    <text evidence="11">The sequence shown here is derived from an EMBL/GenBank/DDBJ whole genome shotgun (WGS) entry which is preliminary data.</text>
</comment>
<organism evidence="11 12">
    <name type="scientific">Allorhizobium terrae</name>
    <dbReference type="NCBI Taxonomy" id="1848972"/>
    <lineage>
        <taxon>Bacteria</taxon>
        <taxon>Pseudomonadati</taxon>
        <taxon>Pseudomonadota</taxon>
        <taxon>Alphaproteobacteria</taxon>
        <taxon>Hyphomicrobiales</taxon>
        <taxon>Rhizobiaceae</taxon>
        <taxon>Rhizobium/Agrobacterium group</taxon>
        <taxon>Allorhizobium</taxon>
    </lineage>
</organism>
<dbReference type="Proteomes" id="UP000310754">
    <property type="component" value="Unassembled WGS sequence"/>
</dbReference>
<reference evidence="11 12" key="1">
    <citation type="submission" date="2019-04" db="EMBL/GenBank/DDBJ databases">
        <title>Rhizobium terrae sp. nov., isolated from a paddy soil.</title>
        <authorList>
            <person name="Lin S.-Y."/>
            <person name="Hameed A."/>
            <person name="Huang H.-I."/>
            <person name="Young C.-C."/>
        </authorList>
    </citation>
    <scope>NUCLEOTIDE SEQUENCE [LARGE SCALE GENOMIC DNA]</scope>
    <source>
        <strain evidence="11 12">CC-HIH110</strain>
    </source>
</reference>
<dbReference type="FunFam" id="3.40.50.150:FF:000276">
    <property type="entry name" value="Methyltransferase"/>
    <property type="match status" value="1"/>
</dbReference>
<comment type="similarity">
    <text evidence="1 8">Belongs to the N(4)/N(6)-methyltransferase family.</text>
</comment>
<evidence type="ECO:0000256" key="5">
    <source>
        <dbReference type="ARBA" id="ARBA00022705"/>
    </source>
</evidence>
<accession>A0A4S3ZYJ9</accession>
<keyword evidence="12" id="KW-1185">Reference proteome</keyword>
<dbReference type="PROSITE" id="PS00092">
    <property type="entry name" value="N6_MTASE"/>
    <property type="match status" value="1"/>
</dbReference>